<dbReference type="PROSITE" id="PS50887">
    <property type="entry name" value="GGDEF"/>
    <property type="match status" value="1"/>
</dbReference>
<dbReference type="Gene3D" id="3.30.70.270">
    <property type="match status" value="1"/>
</dbReference>
<proteinExistence type="predicted"/>
<feature type="transmembrane region" description="Helical" evidence="4">
    <location>
        <begin position="16"/>
        <end position="37"/>
    </location>
</feature>
<dbReference type="InterPro" id="IPR043128">
    <property type="entry name" value="Rev_trsase/Diguanyl_cyclase"/>
</dbReference>
<dbReference type="InterPro" id="IPR029787">
    <property type="entry name" value="Nucleotide_cyclase"/>
</dbReference>
<feature type="domain" description="GGDEF" evidence="5">
    <location>
        <begin position="362"/>
        <end position="491"/>
    </location>
</feature>
<reference evidence="6 7" key="1">
    <citation type="journal article" date="2013" name="ISME J.">
        <title>Comparative genomics of pathogenic lineages of Vibrio nigripulchritudo identifies virulence-associated traits.</title>
        <authorList>
            <person name="Goudenege D."/>
            <person name="Labreuche Y."/>
            <person name="Krin E."/>
            <person name="Ansquer D."/>
            <person name="Mangenot S."/>
            <person name="Calteau A."/>
            <person name="Medigue C."/>
            <person name="Mazel D."/>
            <person name="Polz M.F."/>
            <person name="Le Roux F."/>
        </authorList>
    </citation>
    <scope>NUCLEOTIDE SEQUENCE [LARGE SCALE GENOMIC DNA]</scope>
    <source>
        <strain evidence="6 7">SOn1</strain>
    </source>
</reference>
<dbReference type="Proteomes" id="UP000018211">
    <property type="component" value="Unassembled WGS sequence"/>
</dbReference>
<evidence type="ECO:0000256" key="1">
    <source>
        <dbReference type="ARBA" id="ARBA00001946"/>
    </source>
</evidence>
<evidence type="ECO:0000313" key="7">
    <source>
        <dbReference type="Proteomes" id="UP000018211"/>
    </source>
</evidence>
<dbReference type="PANTHER" id="PTHR45138:SF9">
    <property type="entry name" value="DIGUANYLATE CYCLASE DGCM-RELATED"/>
    <property type="match status" value="1"/>
</dbReference>
<dbReference type="GO" id="GO:1902201">
    <property type="term" value="P:negative regulation of bacterial-type flagellum-dependent cell motility"/>
    <property type="evidence" value="ECO:0007669"/>
    <property type="project" value="TreeGrafter"/>
</dbReference>
<name>A0AAV2VWC8_9VIBR</name>
<comment type="caution">
    <text evidence="6">The sequence shown here is derived from an EMBL/GenBank/DDBJ whole genome shotgun (WGS) entry which is preliminary data.</text>
</comment>
<dbReference type="FunFam" id="3.30.70.270:FF:000001">
    <property type="entry name" value="Diguanylate cyclase domain protein"/>
    <property type="match status" value="1"/>
</dbReference>
<keyword evidence="4" id="KW-1133">Transmembrane helix</keyword>
<organism evidence="6 7">
    <name type="scientific">Vibrio nigripulchritudo SOn1</name>
    <dbReference type="NCBI Taxonomy" id="1238450"/>
    <lineage>
        <taxon>Bacteria</taxon>
        <taxon>Pseudomonadati</taxon>
        <taxon>Pseudomonadota</taxon>
        <taxon>Gammaproteobacteria</taxon>
        <taxon>Vibrionales</taxon>
        <taxon>Vibrionaceae</taxon>
        <taxon>Vibrio</taxon>
    </lineage>
</organism>
<dbReference type="Pfam" id="PF00990">
    <property type="entry name" value="GGDEF"/>
    <property type="match status" value="1"/>
</dbReference>
<gene>
    <name evidence="6" type="ORF">VIBNISOn1_600035</name>
</gene>
<accession>A0AAV2VWC8</accession>
<dbReference type="PANTHER" id="PTHR45138">
    <property type="entry name" value="REGULATORY COMPONENTS OF SENSORY TRANSDUCTION SYSTEM"/>
    <property type="match status" value="1"/>
</dbReference>
<dbReference type="NCBIfam" id="TIGR00254">
    <property type="entry name" value="GGDEF"/>
    <property type="match status" value="1"/>
</dbReference>
<dbReference type="EMBL" id="CAOF01000154">
    <property type="protein sequence ID" value="CCO48730.1"/>
    <property type="molecule type" value="Genomic_DNA"/>
</dbReference>
<evidence type="ECO:0000313" key="6">
    <source>
        <dbReference type="EMBL" id="CCO48730.1"/>
    </source>
</evidence>
<keyword evidence="4" id="KW-0472">Membrane</keyword>
<sequence length="491" mass="56153">MFGVHMMSSQHMSLRYVFLVPAIFAIGMLLMVAMNYFERTEKRVAHEYQRVEHAIHRSVKILTSLDYTLSTHYQNENFPHFQHNSQVQNGVCRIWPIEALILAEDKNLNIPAVDISYMISGDDSMCVRGSALNLHAVEMMDLAPMLSFLHDLDEHILGVHYVAEEGLVISSPDNLANNIERSSIEHFKSLPFWYLTSQNSDSITVTGPIESPNDLDRVLTLSLPVSHGEDFKGVVSLEINTNLLLTSNTSASQRLMLVQHENLADYQNRKYVYPLSIQGVAFEHVLFYQSDLMDELISLLNEERNAVFIIAIIYILTVISLFYLNLNFERRYFQNLAERDPMTGLLNRRGLEIEFKKPCRFQFEGIAVFDIDNFKKINDTYGHEMGDQVICFVADQMRSVLREMDVVSRFGGEEFVVYIRANSPQLIVEIAHRIHNQVARESTNILAEGFTLSGGVCVEDHHDHKGLKELVKSADKKLYHAKESGKNQVTF</sequence>
<comment type="catalytic activity">
    <reaction evidence="3">
        <text>2 GTP = 3',3'-c-di-GMP + 2 diphosphate</text>
        <dbReference type="Rhea" id="RHEA:24898"/>
        <dbReference type="ChEBI" id="CHEBI:33019"/>
        <dbReference type="ChEBI" id="CHEBI:37565"/>
        <dbReference type="ChEBI" id="CHEBI:58805"/>
        <dbReference type="EC" id="2.7.7.65"/>
    </reaction>
</comment>
<evidence type="ECO:0000256" key="3">
    <source>
        <dbReference type="ARBA" id="ARBA00034247"/>
    </source>
</evidence>
<dbReference type="AlphaFoldDB" id="A0AAV2VWC8"/>
<evidence type="ECO:0000256" key="2">
    <source>
        <dbReference type="ARBA" id="ARBA00012528"/>
    </source>
</evidence>
<dbReference type="GO" id="GO:0052621">
    <property type="term" value="F:diguanylate cyclase activity"/>
    <property type="evidence" value="ECO:0007669"/>
    <property type="project" value="UniProtKB-EC"/>
</dbReference>
<evidence type="ECO:0000259" key="5">
    <source>
        <dbReference type="PROSITE" id="PS50887"/>
    </source>
</evidence>
<dbReference type="InterPro" id="IPR000160">
    <property type="entry name" value="GGDEF_dom"/>
</dbReference>
<comment type="cofactor">
    <cofactor evidence="1">
        <name>Mg(2+)</name>
        <dbReference type="ChEBI" id="CHEBI:18420"/>
    </cofactor>
</comment>
<evidence type="ECO:0000256" key="4">
    <source>
        <dbReference type="SAM" id="Phobius"/>
    </source>
</evidence>
<dbReference type="CDD" id="cd18773">
    <property type="entry name" value="PDC1_HK_sensor"/>
    <property type="match status" value="1"/>
</dbReference>
<feature type="transmembrane region" description="Helical" evidence="4">
    <location>
        <begin position="307"/>
        <end position="326"/>
    </location>
</feature>
<dbReference type="GO" id="GO:0043709">
    <property type="term" value="P:cell adhesion involved in single-species biofilm formation"/>
    <property type="evidence" value="ECO:0007669"/>
    <property type="project" value="TreeGrafter"/>
</dbReference>
<protein>
    <recommendedName>
        <fullName evidence="2">diguanylate cyclase</fullName>
        <ecNumber evidence="2">2.7.7.65</ecNumber>
    </recommendedName>
</protein>
<keyword evidence="4" id="KW-0812">Transmembrane</keyword>
<dbReference type="EC" id="2.7.7.65" evidence="2"/>
<dbReference type="CDD" id="cd01949">
    <property type="entry name" value="GGDEF"/>
    <property type="match status" value="1"/>
</dbReference>
<dbReference type="SUPFAM" id="SSF55073">
    <property type="entry name" value="Nucleotide cyclase"/>
    <property type="match status" value="1"/>
</dbReference>
<dbReference type="SMART" id="SM00267">
    <property type="entry name" value="GGDEF"/>
    <property type="match status" value="1"/>
</dbReference>
<dbReference type="GO" id="GO:0005886">
    <property type="term" value="C:plasma membrane"/>
    <property type="evidence" value="ECO:0007669"/>
    <property type="project" value="TreeGrafter"/>
</dbReference>
<dbReference type="InterPro" id="IPR050469">
    <property type="entry name" value="Diguanylate_Cyclase"/>
</dbReference>